<accession>A0ACC2WRY3</accession>
<proteinExistence type="predicted"/>
<gene>
    <name evidence="1" type="ORF">QFC20_001408</name>
</gene>
<organism evidence="1 2">
    <name type="scientific">Naganishia adeliensis</name>
    <dbReference type="NCBI Taxonomy" id="92952"/>
    <lineage>
        <taxon>Eukaryota</taxon>
        <taxon>Fungi</taxon>
        <taxon>Dikarya</taxon>
        <taxon>Basidiomycota</taxon>
        <taxon>Agaricomycotina</taxon>
        <taxon>Tremellomycetes</taxon>
        <taxon>Filobasidiales</taxon>
        <taxon>Filobasidiaceae</taxon>
        <taxon>Naganishia</taxon>
    </lineage>
</organism>
<sequence length="1284" mass="137327">MSNNTHGPRTRSRSNADHFTPSEAMTTKLRSSALNESTGGRPGMSRKSSSQQKVRSVTPLEQADPLAIMGRMRSPDRERDATTEDEDDDFVMVSVSPLPKGGNRTASQTSNEDVGSSLFGARQKVVPRRPLKNQRSLSHFRKSSGEQDAKRAGSPSLGAHACGMTQAAERLSLMETDAMEDPLALRPRLATHHKSDPFAANSPVRHVPGQSRSLGKALLSRTRSGVEDDAGSSPDSVRRKGGSWIKRSKATTFGTAFNSPQKRPEQGETSISSMDSIYAGIHASSRGSPGGSHRRHTSEEDDSLMMSSSPPAPDTPIHNRSASVTTNARPGPLRPGVPQPRFPPPSTIKTHAWRVASMDADYHASPFLSPKPQIPVSTKRTVPAGTVMQDGEKEEVTYTMSLNSPDMAPAYRRPSLPHADSLFGGTGLSATKKTASMGELQQVGHGKENHMKRPSLGNSPARIGSLYGVASNRSRKSASGSSLNEQSLLPRATLPRSQAVSLSGWGSKPHRRTTSGESFTPAVSFGLVPSSNIMSRSHGLKSGLSDTVKTGADSAKLAKSKSTSSRTLVGSMNANSSLPNGVGHEVRAFEEVKPLQTAFDSHEGQLVSRKFKPRDSGIGLRQDTFAGPPVPVGTKTGISNIFAPPLGKLVRPGLLKRASSCGDERSSSSQPPERTPLEGPNPGSMWPAAFGFDPARASLSSMTEEKQPSMPDTPVKKGSFGAEVAQKGAKVGQSISHPVLPTASLFSVIRPSVLKPKSRPSVVPPQPTFTATDPAGLTSSIPAVAASPTWKSAVSNTSSPISPSDIYGTQGSSPTMRVSLKGAGTIGTVERAVSVIATSTGSVRMGLLRRLSTGAASGSEMSEDEGTPTKASGSETAMLGTSAGRATTPTLFSKVQAFPLSQGTLLTPQQMSGIRKPFHLPPDPSPLAPRHSLPQFTLNKATKKNLPRQSAPGEDVQEGEDIFESKFVVLEVMGKGAFSQVVKVKDRKTDAVYAIKKARGVFEGVKDRVRHLEEVDILRHLSTQPHENVIHFVDAWEQNRQLFIQTDLYLGTLGFFLEEYGRHFERLDEARSWKIARELADGLHHIHGMGVIHFDIKPANIMIDAEGTLKIGDFGLATRWPRVSAEAILAGSGLGGDVGSVTGVMRLSDREGDRVYMAPEMLHGQYSMAADIFSFGIVILETSTNICVPDGGAPWHSLRENDFSVVDFSALSPALIDLITRCMRADATERPTIADVVSHPILQRALVTGQAALTPEPANWLPQLLTDFEHNDPAVDDAADVDMM</sequence>
<keyword evidence="2" id="KW-1185">Reference proteome</keyword>
<evidence type="ECO:0000313" key="1">
    <source>
        <dbReference type="EMBL" id="KAJ9114535.1"/>
    </source>
</evidence>
<name>A0ACC2WRY3_9TREE</name>
<comment type="caution">
    <text evidence="1">The sequence shown here is derived from an EMBL/GenBank/DDBJ whole genome shotgun (WGS) entry which is preliminary data.</text>
</comment>
<evidence type="ECO:0000313" key="2">
    <source>
        <dbReference type="Proteomes" id="UP001230649"/>
    </source>
</evidence>
<dbReference type="Proteomes" id="UP001230649">
    <property type="component" value="Unassembled WGS sequence"/>
</dbReference>
<reference evidence="1" key="1">
    <citation type="submission" date="2023-04" db="EMBL/GenBank/DDBJ databases">
        <title>Draft Genome sequencing of Naganishia species isolated from polar environments using Oxford Nanopore Technology.</title>
        <authorList>
            <person name="Leo P."/>
            <person name="Venkateswaran K."/>
        </authorList>
    </citation>
    <scope>NUCLEOTIDE SEQUENCE</scope>
    <source>
        <strain evidence="1">MNA-CCFEE 5262</strain>
    </source>
</reference>
<protein>
    <submittedName>
        <fullName evidence="1">Uncharacterized protein</fullName>
    </submittedName>
</protein>
<dbReference type="EMBL" id="JASBWS010000008">
    <property type="protein sequence ID" value="KAJ9114535.1"/>
    <property type="molecule type" value="Genomic_DNA"/>
</dbReference>